<comment type="caution">
    <text evidence="12">The sequence shown here is derived from an EMBL/GenBank/DDBJ whole genome shotgun (WGS) entry which is preliminary data.</text>
</comment>
<organism evidence="12 13">
    <name type="scientific">Plantactinospora alkalitolerans</name>
    <dbReference type="NCBI Taxonomy" id="2789879"/>
    <lineage>
        <taxon>Bacteria</taxon>
        <taxon>Bacillati</taxon>
        <taxon>Actinomycetota</taxon>
        <taxon>Actinomycetes</taxon>
        <taxon>Micromonosporales</taxon>
        <taxon>Micromonosporaceae</taxon>
        <taxon>Plantactinospora</taxon>
    </lineage>
</organism>
<keyword evidence="4 9" id="KW-0808">Transferase</keyword>
<comment type="catalytic activity">
    <reaction evidence="9">
        <text>malonyl-[ACP] + acetyl-CoA + H(+) = 3-oxobutanoyl-[ACP] + CO2 + CoA</text>
        <dbReference type="Rhea" id="RHEA:12080"/>
        <dbReference type="Rhea" id="RHEA-COMP:9623"/>
        <dbReference type="Rhea" id="RHEA-COMP:9625"/>
        <dbReference type="ChEBI" id="CHEBI:15378"/>
        <dbReference type="ChEBI" id="CHEBI:16526"/>
        <dbReference type="ChEBI" id="CHEBI:57287"/>
        <dbReference type="ChEBI" id="CHEBI:57288"/>
        <dbReference type="ChEBI" id="CHEBI:78449"/>
        <dbReference type="ChEBI" id="CHEBI:78450"/>
        <dbReference type="EC" id="2.3.1.180"/>
    </reaction>
</comment>
<dbReference type="InterPro" id="IPR016039">
    <property type="entry name" value="Thiolase-like"/>
</dbReference>
<comment type="function">
    <text evidence="9">Catalyzes the condensation reaction of fatty acid synthesis by the addition to an acyl acceptor of two carbons from malonyl-ACP. Catalyzes the first condensation reaction which initiates fatty acid synthesis and may therefore play a role in governing the total rate of fatty acid production. Possesses both acetoacetyl-ACP synthase and acetyl transacylase activities. Its substrate specificity determines the biosynthesis of branched-chain and/or straight-chain of fatty acids.</text>
</comment>
<dbReference type="PANTHER" id="PTHR34069:SF2">
    <property type="entry name" value="BETA-KETOACYL-[ACYL-CARRIER-PROTEIN] SYNTHASE III"/>
    <property type="match status" value="1"/>
</dbReference>
<feature type="active site" evidence="9">
    <location>
        <position position="291"/>
    </location>
</feature>
<comment type="pathway">
    <text evidence="9">Lipid metabolism; fatty acid biosynthesis.</text>
</comment>
<evidence type="ECO:0000256" key="8">
    <source>
        <dbReference type="ARBA" id="ARBA00023315"/>
    </source>
</evidence>
<evidence type="ECO:0000256" key="6">
    <source>
        <dbReference type="ARBA" id="ARBA00023098"/>
    </source>
</evidence>
<evidence type="ECO:0000256" key="3">
    <source>
        <dbReference type="ARBA" id="ARBA00022516"/>
    </source>
</evidence>
<dbReference type="NCBIfam" id="NF006829">
    <property type="entry name" value="PRK09352.1"/>
    <property type="match status" value="1"/>
</dbReference>
<keyword evidence="8 9" id="KW-0012">Acyltransferase</keyword>
<gene>
    <name evidence="9" type="primary">fabH</name>
    <name evidence="12" type="ORF">I0C86_25055</name>
</gene>
<evidence type="ECO:0000259" key="10">
    <source>
        <dbReference type="Pfam" id="PF08541"/>
    </source>
</evidence>
<dbReference type="EC" id="2.3.1.180" evidence="9"/>
<evidence type="ECO:0000256" key="1">
    <source>
        <dbReference type="ARBA" id="ARBA00008642"/>
    </source>
</evidence>
<accession>A0ABS0H157</accession>
<dbReference type="PANTHER" id="PTHR34069">
    <property type="entry name" value="3-OXOACYL-[ACYL-CARRIER-PROTEIN] SYNTHASE 3"/>
    <property type="match status" value="1"/>
</dbReference>
<dbReference type="CDD" id="cd00830">
    <property type="entry name" value="KAS_III"/>
    <property type="match status" value="1"/>
</dbReference>
<keyword evidence="2 9" id="KW-0963">Cytoplasm</keyword>
<protein>
    <recommendedName>
        <fullName evidence="9">Beta-ketoacyl-[acyl-carrier-protein] synthase III</fullName>
        <shortName evidence="9">Beta-ketoacyl-ACP synthase III</shortName>
        <shortName evidence="9">KAS III</shortName>
        <ecNumber evidence="9">2.3.1.180</ecNumber>
    </recommendedName>
    <alternativeName>
        <fullName evidence="9">3-oxoacyl-[acyl-carrier-protein] synthase 3</fullName>
    </alternativeName>
    <alternativeName>
        <fullName evidence="9">3-oxoacyl-[acyl-carrier-protein] synthase III</fullName>
    </alternativeName>
</protein>
<dbReference type="RefSeq" id="WP_196203730.1">
    <property type="nucleotide sequence ID" value="NZ_JADPUN010000224.1"/>
</dbReference>
<keyword evidence="3 9" id="KW-0444">Lipid biosynthesis</keyword>
<comment type="subunit">
    <text evidence="9">Homodimer.</text>
</comment>
<feature type="active site" evidence="9">
    <location>
        <position position="122"/>
    </location>
</feature>
<dbReference type="InterPro" id="IPR013747">
    <property type="entry name" value="ACP_syn_III_C"/>
</dbReference>
<keyword evidence="7 9" id="KW-0275">Fatty acid biosynthesis</keyword>
<proteinExistence type="inferred from homology"/>
<evidence type="ECO:0000313" key="12">
    <source>
        <dbReference type="EMBL" id="MBF9132193.1"/>
    </source>
</evidence>
<comment type="similarity">
    <text evidence="1 9">Belongs to the thiolase-like superfamily. FabH family.</text>
</comment>
<evidence type="ECO:0000259" key="11">
    <source>
        <dbReference type="Pfam" id="PF08545"/>
    </source>
</evidence>
<dbReference type="Proteomes" id="UP000638560">
    <property type="component" value="Unassembled WGS sequence"/>
</dbReference>
<reference evidence="12 13" key="1">
    <citation type="submission" date="2020-11" db="EMBL/GenBank/DDBJ databases">
        <title>A novel isolate from a Black sea contaminated sediment with potential to produce alkanes: Plantactinospora alkalitolerans sp. nov.</title>
        <authorList>
            <person name="Carro L."/>
            <person name="Veyisoglu A."/>
            <person name="Guven K."/>
            <person name="Schumann P."/>
            <person name="Klenk H.-P."/>
            <person name="Sahin N."/>
        </authorList>
    </citation>
    <scope>NUCLEOTIDE SEQUENCE [LARGE SCALE GENOMIC DNA]</scope>
    <source>
        <strain evidence="12 13">S1510</strain>
    </source>
</reference>
<feature type="domain" description="Beta-ketoacyl-[acyl-carrier-protein] synthase III N-terminal" evidence="11">
    <location>
        <begin position="116"/>
        <end position="196"/>
    </location>
</feature>
<dbReference type="HAMAP" id="MF_01815">
    <property type="entry name" value="FabH"/>
    <property type="match status" value="1"/>
</dbReference>
<feature type="domain" description="Beta-ketoacyl-[acyl-carrier-protein] synthase III C-terminal" evidence="10">
    <location>
        <begin position="246"/>
        <end position="334"/>
    </location>
</feature>
<evidence type="ECO:0000256" key="5">
    <source>
        <dbReference type="ARBA" id="ARBA00022832"/>
    </source>
</evidence>
<comment type="domain">
    <text evidence="9">The last Arg residue of the ACP-binding site is essential for the weak association between ACP/AcpP and FabH.</text>
</comment>
<dbReference type="SUPFAM" id="SSF53901">
    <property type="entry name" value="Thiolase-like"/>
    <property type="match status" value="1"/>
</dbReference>
<keyword evidence="9" id="KW-0511">Multifunctional enzyme</keyword>
<keyword evidence="13" id="KW-1185">Reference proteome</keyword>
<comment type="subcellular location">
    <subcellularLocation>
        <location evidence="9">Cytoplasm</location>
    </subcellularLocation>
</comment>
<evidence type="ECO:0000256" key="9">
    <source>
        <dbReference type="HAMAP-Rule" id="MF_01815"/>
    </source>
</evidence>
<dbReference type="InterPro" id="IPR013751">
    <property type="entry name" value="ACP_syn_III_N"/>
</dbReference>
<evidence type="ECO:0000256" key="7">
    <source>
        <dbReference type="ARBA" id="ARBA00023160"/>
    </source>
</evidence>
<dbReference type="EMBL" id="JADPUN010000224">
    <property type="protein sequence ID" value="MBF9132193.1"/>
    <property type="molecule type" value="Genomic_DNA"/>
</dbReference>
<feature type="active site" evidence="9">
    <location>
        <position position="261"/>
    </location>
</feature>
<dbReference type="Pfam" id="PF08545">
    <property type="entry name" value="ACP_syn_III"/>
    <property type="match status" value="1"/>
</dbReference>
<name>A0ABS0H157_9ACTN</name>
<sequence length="342" mass="35527">MQFTTQRGGRASRTAVLAGIGGWVPPGRLTNADLERRLGVSDEWITSRTGITARHVNDADAATSDLAVSAGSRALDMAGHPAVDVVVLATTTPDFPCPATAPSVAARLGLPNVPAFDVNAVCSGFVYGLSVSTSMIVSGLAESVLLIAADTFTTLVNPQDQVVAPLFGDGAGAVVLRAGSFGDDGQVLAFDLGSNGNQADLIIKSAGGSRHPLPLDGDRDYLRMDGRAVFRHAVRRMTASSSDILRTVGWDSAELDLLVGHQANLRILRAVATNLGLPENRCYVNLDRVGNTAAASIPLALADAMQAGLLAPGKKVLLTSFGAGSTWASAALTWPKLDHLRP</sequence>
<feature type="region of interest" description="ACP-binding" evidence="9">
    <location>
        <begin position="262"/>
        <end position="266"/>
    </location>
</feature>
<dbReference type="Gene3D" id="3.40.47.10">
    <property type="match status" value="1"/>
</dbReference>
<dbReference type="Pfam" id="PF08541">
    <property type="entry name" value="ACP_syn_III_C"/>
    <property type="match status" value="1"/>
</dbReference>
<keyword evidence="6 9" id="KW-0443">Lipid metabolism</keyword>
<evidence type="ECO:0000256" key="4">
    <source>
        <dbReference type="ARBA" id="ARBA00022679"/>
    </source>
</evidence>
<evidence type="ECO:0000313" key="13">
    <source>
        <dbReference type="Proteomes" id="UP000638560"/>
    </source>
</evidence>
<evidence type="ECO:0000256" key="2">
    <source>
        <dbReference type="ARBA" id="ARBA00022490"/>
    </source>
</evidence>
<keyword evidence="5 9" id="KW-0276">Fatty acid metabolism</keyword>
<dbReference type="InterPro" id="IPR004655">
    <property type="entry name" value="FabH"/>
</dbReference>
<dbReference type="NCBIfam" id="TIGR00747">
    <property type="entry name" value="fabH"/>
    <property type="match status" value="1"/>
</dbReference>